<evidence type="ECO:0008006" key="3">
    <source>
        <dbReference type="Google" id="ProtNLM"/>
    </source>
</evidence>
<sequence length="689" mass="70978">METTDRHGLPYVIAAQAQKHVTVNETFRALDALVQMSVRSASVASEPTSPLPGDGYILTEEAGGPAWDAFAADAVVVYQDGAWAVFAPTPGMTAYVEDEGTHRVWDGGSWRGMTGGGAAAPQEAAARFGVNAAADDTNRLTVKSDAILHSHDDASGQGSGDVRHTLNKAAAGGTASVVFQSDWSGRAEMGLAGEDDFSFKVSADGNAWSTALRIDRATGAVSFPNTDFGSGGGVTAGEAALTAKAFTDLLRADLVAGGGVLGGNLARTTQIVLYTTTGIVQVASAAERNVVEVYDDGAAYVGRNVRQRLFMSLGEVAVLTGLSAGAVIVSTGGVGGASDTASGSDRSPMPLGLEGFAGRQFFFYAFRRSAGGAGRVFVSAGAVPATVRLLNGAGTAEVDSAALGAFGFAELQTDADAEFQVIADQPIFVGVASGLGGGDVVSDLRLVPPLSTQIIGHARQGYVSALYADTVVSWYLQDGRRGSFTVSPGSPVDLAAETGANSNDYSPEDFVILRASGPISSYSGADGEGGEATPHYPVGALAQRVPVPLATKAQGTGKDSCFALASPHEGTAAIYRSDGSLFATLPLTRQNAVTTPDDQLCPCSARLDGQSMPSDFPGGWIEADVPIYVVMNSSQNEAQFTGGVITYGDEIALPGVTPEEARTEVRRDEAGFLRRRRLGADGAEAWVLC</sequence>
<gene>
    <name evidence="1" type="ORF">GGQ59_001242</name>
</gene>
<proteinExistence type="predicted"/>
<dbReference type="Proteomes" id="UP000563524">
    <property type="component" value="Unassembled WGS sequence"/>
</dbReference>
<comment type="caution">
    <text evidence="1">The sequence shown here is derived from an EMBL/GenBank/DDBJ whole genome shotgun (WGS) entry which is preliminary data.</text>
</comment>
<keyword evidence="2" id="KW-1185">Reference proteome</keyword>
<dbReference type="AlphaFoldDB" id="A0A840I3H0"/>
<organism evidence="1 2">
    <name type="scientific">Parvularcula dongshanensis</name>
    <dbReference type="NCBI Taxonomy" id="1173995"/>
    <lineage>
        <taxon>Bacteria</taxon>
        <taxon>Pseudomonadati</taxon>
        <taxon>Pseudomonadota</taxon>
        <taxon>Alphaproteobacteria</taxon>
        <taxon>Parvularculales</taxon>
        <taxon>Parvularculaceae</taxon>
        <taxon>Parvularcula</taxon>
    </lineage>
</organism>
<evidence type="ECO:0000313" key="2">
    <source>
        <dbReference type="Proteomes" id="UP000563524"/>
    </source>
</evidence>
<protein>
    <recommendedName>
        <fullName evidence="3">DUF2793 domain-containing protein</fullName>
    </recommendedName>
</protein>
<evidence type="ECO:0000313" key="1">
    <source>
        <dbReference type="EMBL" id="MBB4658728.1"/>
    </source>
</evidence>
<dbReference type="RefSeq" id="WP_183816910.1">
    <property type="nucleotide sequence ID" value="NZ_JACHOB010000002.1"/>
</dbReference>
<dbReference type="Pfam" id="PF10983">
    <property type="entry name" value="DUF2793"/>
    <property type="match status" value="1"/>
</dbReference>
<accession>A0A840I3H0</accession>
<dbReference type="EMBL" id="JACHOB010000002">
    <property type="protein sequence ID" value="MBB4658728.1"/>
    <property type="molecule type" value="Genomic_DNA"/>
</dbReference>
<dbReference type="InterPro" id="IPR021251">
    <property type="entry name" value="DUF2793"/>
</dbReference>
<reference evidence="1 2" key="1">
    <citation type="submission" date="2020-08" db="EMBL/GenBank/DDBJ databases">
        <title>Genomic Encyclopedia of Type Strains, Phase IV (KMG-IV): sequencing the most valuable type-strain genomes for metagenomic binning, comparative biology and taxonomic classification.</title>
        <authorList>
            <person name="Goeker M."/>
        </authorList>
    </citation>
    <scope>NUCLEOTIDE SEQUENCE [LARGE SCALE GENOMIC DNA]</scope>
    <source>
        <strain evidence="1 2">DSM 102850</strain>
    </source>
</reference>
<name>A0A840I3H0_9PROT</name>